<evidence type="ECO:0000256" key="1">
    <source>
        <dbReference type="ARBA" id="ARBA00006255"/>
    </source>
</evidence>
<dbReference type="EMBL" id="AMQM01008167">
    <property type="status" value="NOT_ANNOTATED_CDS"/>
    <property type="molecule type" value="Genomic_DNA"/>
</dbReference>
<evidence type="ECO:0000313" key="8">
    <source>
        <dbReference type="EMBL" id="ESN91030.1"/>
    </source>
</evidence>
<reference evidence="9" key="3">
    <citation type="submission" date="2015-06" db="UniProtKB">
        <authorList>
            <consortium name="EnsemblMetazoa"/>
        </authorList>
    </citation>
    <scope>IDENTIFICATION</scope>
</reference>
<dbReference type="Pfam" id="PF25408">
    <property type="entry name" value="AAA_lid_NAV1"/>
    <property type="match status" value="1"/>
</dbReference>
<dbReference type="InterPro" id="IPR027417">
    <property type="entry name" value="P-loop_NTPase"/>
</dbReference>
<proteinExistence type="inferred from homology"/>
<dbReference type="InParanoid" id="T1EGE7"/>
<dbReference type="GO" id="GO:0005524">
    <property type="term" value="F:ATP binding"/>
    <property type="evidence" value="ECO:0007669"/>
    <property type="project" value="InterPro"/>
</dbReference>
<dbReference type="CTD" id="20195649"/>
<dbReference type="eggNOG" id="ENOG502QPT3">
    <property type="taxonomic scope" value="Eukaryota"/>
</dbReference>
<evidence type="ECO:0000256" key="2">
    <source>
        <dbReference type="ARBA" id="ARBA00023054"/>
    </source>
</evidence>
<dbReference type="GeneID" id="20195649"/>
<dbReference type="Proteomes" id="UP000015101">
    <property type="component" value="Unassembled WGS sequence"/>
</dbReference>
<dbReference type="SUPFAM" id="SSF52540">
    <property type="entry name" value="P-loop containing nucleoside triphosphate hydrolases"/>
    <property type="match status" value="1"/>
</dbReference>
<dbReference type="PANTHER" id="PTHR12784:SF28">
    <property type="entry name" value="PROTEIN SICKIE"/>
    <property type="match status" value="1"/>
</dbReference>
<comment type="similarity">
    <text evidence="1">Belongs to the Nav/unc-53 family.</text>
</comment>
<dbReference type="RefSeq" id="XP_009030893.1">
    <property type="nucleotide sequence ID" value="XM_009032645.1"/>
</dbReference>
<name>T1EGE7_HELRO</name>
<dbReference type="PANTHER" id="PTHR12784">
    <property type="entry name" value="STEERIN"/>
    <property type="match status" value="1"/>
</dbReference>
<feature type="domain" description="CortBP2/NAV1-like AAA+ ATPase lid" evidence="7">
    <location>
        <begin position="430"/>
        <end position="528"/>
    </location>
</feature>
<evidence type="ECO:0000259" key="5">
    <source>
        <dbReference type="Pfam" id="PF00004"/>
    </source>
</evidence>
<dbReference type="InterPro" id="IPR057126">
    <property type="entry name" value="NAV1-like_ubiquitin-like"/>
</dbReference>
<evidence type="ECO:0000313" key="9">
    <source>
        <dbReference type="EnsemblMetazoa" id="HelroP116410"/>
    </source>
</evidence>
<dbReference type="AlphaFoldDB" id="T1EGE7"/>
<dbReference type="InterPro" id="IPR039041">
    <property type="entry name" value="Nav/unc-53"/>
</dbReference>
<dbReference type="STRING" id="6412.T1EGE7"/>
<dbReference type="EMBL" id="KB097731">
    <property type="protein sequence ID" value="ESN91030.1"/>
    <property type="molecule type" value="Genomic_DNA"/>
</dbReference>
<feature type="domain" description="Neuron navigator 1-like ubiquitin-like" evidence="6">
    <location>
        <begin position="129"/>
        <end position="232"/>
    </location>
</feature>
<feature type="coiled-coil region" evidence="3">
    <location>
        <begin position="17"/>
        <end position="44"/>
    </location>
</feature>
<dbReference type="KEGG" id="hro:HELRODRAFT_116410"/>
<feature type="domain" description="ATPase AAA-type core" evidence="5">
    <location>
        <begin position="267"/>
        <end position="345"/>
    </location>
</feature>
<dbReference type="Pfam" id="PF00004">
    <property type="entry name" value="AAA"/>
    <property type="match status" value="1"/>
</dbReference>
<dbReference type="GO" id="GO:0016887">
    <property type="term" value="F:ATP hydrolysis activity"/>
    <property type="evidence" value="ECO:0007669"/>
    <property type="project" value="InterPro"/>
</dbReference>
<evidence type="ECO:0000256" key="3">
    <source>
        <dbReference type="SAM" id="Coils"/>
    </source>
</evidence>
<dbReference type="InterPro" id="IPR057568">
    <property type="entry name" value="CortBP2_NAV1-like_AAA_lid"/>
</dbReference>
<dbReference type="InterPro" id="IPR003959">
    <property type="entry name" value="ATPase_AAA_core"/>
</dbReference>
<evidence type="ECO:0000313" key="10">
    <source>
        <dbReference type="Proteomes" id="UP000015101"/>
    </source>
</evidence>
<organism evidence="9 10">
    <name type="scientific">Helobdella robusta</name>
    <name type="common">Californian leech</name>
    <dbReference type="NCBI Taxonomy" id="6412"/>
    <lineage>
        <taxon>Eukaryota</taxon>
        <taxon>Metazoa</taxon>
        <taxon>Spiralia</taxon>
        <taxon>Lophotrochozoa</taxon>
        <taxon>Annelida</taxon>
        <taxon>Clitellata</taxon>
        <taxon>Hirudinea</taxon>
        <taxon>Rhynchobdellida</taxon>
        <taxon>Glossiphoniidae</taxon>
        <taxon>Helobdella</taxon>
    </lineage>
</organism>
<dbReference type="Pfam" id="PF23092">
    <property type="entry name" value="Ubiquitin_6"/>
    <property type="match status" value="1"/>
</dbReference>
<dbReference type="HOGENOM" id="CLU_001002_0_1_1"/>
<evidence type="ECO:0000259" key="7">
    <source>
        <dbReference type="Pfam" id="PF25408"/>
    </source>
</evidence>
<feature type="compositionally biased region" description="Acidic residues" evidence="4">
    <location>
        <begin position="643"/>
        <end position="657"/>
    </location>
</feature>
<gene>
    <name evidence="9" type="primary">20195649</name>
    <name evidence="8" type="ORF">HELRODRAFT_116410</name>
</gene>
<sequence length="665" mass="74094">MKLTDIRLEALSSAHQLEHLKETMNRMKNEMMSLKVENDRMQQMINQRGLIPQQQQQQLLSSPSSTTATTLSSSLSLSSSTSLSSPTASFLPSSSSTNSIATTISKDQRLSLDPSSYDLLLMDSGRRESQRITLSVRRSGFNTNSDYTDEILISTIQVSGGTTWTSLMTSVKNNFKDYLVRLDSQTCLGLGGESVSDLHIADVTWSPSQETSPELLPCGYLVGDNTNVSVALRDSRDGSVDSLSFESLIPKSILQRYISLMAEHKCVVFYGSSAVGKSYLARKLAQHLVLSSGKEMRPSSISTLQVNHSSQEDLRQYLNKMAVSRDRNSTDLPEVIILDDLHHVTSFCDVFDNFLNGNKLDWPYIIGTTRGSPDNISNTNAPNFQLHRNVCFIRYTTNTEPVKNFLERFLKRRWLEVQLKPQLTISSIHENHGKETATVLEWLPKLWKHLNKFIEEHSSNDAAIGPHLFLACPMDFVQAEAWFLKLWNFKLLSYMTQTVRDGLQTYGVRVLWEDPAGWVVRTSPWTALHATPSLPVTSKSTNISSNTALNSSAADTFTSSHNVATSGDDKTWPQLLRIRPEEVGYDVSKMNLNCKNGNDINQNNGHDHGDVISLNTKTYNVSSGHITEVTSLIPEVNVTSGDGGDDDDGCYDNDQDNDNNVNDLS</sequence>
<keyword evidence="2 3" id="KW-0175">Coiled coil</keyword>
<dbReference type="GO" id="GO:0022008">
    <property type="term" value="P:neurogenesis"/>
    <property type="evidence" value="ECO:0007669"/>
    <property type="project" value="InterPro"/>
</dbReference>
<keyword evidence="10" id="KW-1185">Reference proteome</keyword>
<dbReference type="Gene3D" id="3.40.50.300">
    <property type="entry name" value="P-loop containing nucleotide triphosphate hydrolases"/>
    <property type="match status" value="1"/>
</dbReference>
<protein>
    <submittedName>
        <fullName evidence="8 9">Uncharacterized protein</fullName>
    </submittedName>
</protein>
<accession>T1EGE7</accession>
<reference evidence="10" key="1">
    <citation type="submission" date="2012-12" db="EMBL/GenBank/DDBJ databases">
        <authorList>
            <person name="Hellsten U."/>
            <person name="Grimwood J."/>
            <person name="Chapman J.A."/>
            <person name="Shapiro H."/>
            <person name="Aerts A."/>
            <person name="Otillar R.P."/>
            <person name="Terry A.Y."/>
            <person name="Boore J.L."/>
            <person name="Simakov O."/>
            <person name="Marletaz F."/>
            <person name="Cho S.-J."/>
            <person name="Edsinger-Gonzales E."/>
            <person name="Havlak P."/>
            <person name="Kuo D.-H."/>
            <person name="Larsson T."/>
            <person name="Lv J."/>
            <person name="Arendt D."/>
            <person name="Savage R."/>
            <person name="Osoegawa K."/>
            <person name="de Jong P."/>
            <person name="Lindberg D.R."/>
            <person name="Seaver E.C."/>
            <person name="Weisblat D.A."/>
            <person name="Putnam N.H."/>
            <person name="Grigoriev I.V."/>
            <person name="Rokhsar D.S."/>
        </authorList>
    </citation>
    <scope>NUCLEOTIDE SEQUENCE</scope>
</reference>
<dbReference type="OrthoDB" id="2161974at2759"/>
<evidence type="ECO:0000259" key="6">
    <source>
        <dbReference type="Pfam" id="PF23092"/>
    </source>
</evidence>
<feature type="region of interest" description="Disordered" evidence="4">
    <location>
        <begin position="76"/>
        <end position="97"/>
    </location>
</feature>
<reference evidence="8 10" key="2">
    <citation type="journal article" date="2013" name="Nature">
        <title>Insights into bilaterian evolution from three spiralian genomes.</title>
        <authorList>
            <person name="Simakov O."/>
            <person name="Marletaz F."/>
            <person name="Cho S.J."/>
            <person name="Edsinger-Gonzales E."/>
            <person name="Havlak P."/>
            <person name="Hellsten U."/>
            <person name="Kuo D.H."/>
            <person name="Larsson T."/>
            <person name="Lv J."/>
            <person name="Arendt D."/>
            <person name="Savage R."/>
            <person name="Osoegawa K."/>
            <person name="de Jong P."/>
            <person name="Grimwood J."/>
            <person name="Chapman J.A."/>
            <person name="Shapiro H."/>
            <person name="Aerts A."/>
            <person name="Otillar R.P."/>
            <person name="Terry A.Y."/>
            <person name="Boore J.L."/>
            <person name="Grigoriev I.V."/>
            <person name="Lindberg D.R."/>
            <person name="Seaver E.C."/>
            <person name="Weisblat D.A."/>
            <person name="Putnam N.H."/>
            <person name="Rokhsar D.S."/>
        </authorList>
    </citation>
    <scope>NUCLEOTIDE SEQUENCE</scope>
</reference>
<feature type="region of interest" description="Disordered" evidence="4">
    <location>
        <begin position="636"/>
        <end position="665"/>
    </location>
</feature>
<evidence type="ECO:0000256" key="4">
    <source>
        <dbReference type="SAM" id="MobiDB-lite"/>
    </source>
</evidence>
<dbReference type="EnsemblMetazoa" id="HelroT116410">
    <property type="protein sequence ID" value="HelroP116410"/>
    <property type="gene ID" value="HelroG116410"/>
</dbReference>